<evidence type="ECO:0000259" key="1">
    <source>
        <dbReference type="Pfam" id="PF09643"/>
    </source>
</evidence>
<dbReference type="NCBIfam" id="TIGR01671">
    <property type="entry name" value="phage_TIGR01671"/>
    <property type="match status" value="1"/>
</dbReference>
<dbReference type="Pfam" id="PF09643">
    <property type="entry name" value="YopX"/>
    <property type="match status" value="1"/>
</dbReference>
<dbReference type="InterPro" id="IPR023385">
    <property type="entry name" value="YopX-like_C"/>
</dbReference>
<gene>
    <name evidence="2" type="ORF">COEU31_22080</name>
</gene>
<evidence type="ECO:0000313" key="2">
    <source>
        <dbReference type="EMBL" id="GFO95162.1"/>
    </source>
</evidence>
<comment type="caution">
    <text evidence="2">The sequence shown here is derived from an EMBL/GenBank/DDBJ whole genome shotgun (WGS) entry which is preliminary data.</text>
</comment>
<sequence length="159" mass="18512">MEDRYLFKAKRADNGEWVIGNLITNVFFRLGQSIPYILCPDKAEYDCFEDFTEENGIFEVRPDTICQCTGLRDKNGKLIWEGDIILFQRDNDDCPFPNKDTKKRLGKVFYKDFRTTFAIEMGKSGSGSLNDDLWKYVQNGNRVEVIGNIFDNPELIKER</sequence>
<dbReference type="Proteomes" id="UP000660047">
    <property type="component" value="Unassembled WGS sequence"/>
</dbReference>
<dbReference type="InterPro" id="IPR010024">
    <property type="entry name" value="CHP16711"/>
</dbReference>
<proteinExistence type="predicted"/>
<dbReference type="AlphaFoldDB" id="A0AAI9NZ12"/>
<feature type="domain" description="YopX protein" evidence="1">
    <location>
        <begin position="49"/>
        <end position="157"/>
    </location>
</feature>
<dbReference type="EMBL" id="BLYL01000014">
    <property type="protein sequence ID" value="GFO95162.1"/>
    <property type="molecule type" value="Genomic_DNA"/>
</dbReference>
<protein>
    <recommendedName>
        <fullName evidence="1">YopX protein domain-containing protein</fullName>
    </recommendedName>
</protein>
<reference evidence="2" key="1">
    <citation type="submission" date="2020-06" db="EMBL/GenBank/DDBJ databases">
        <title>Characterization of fructooligosaccharide metabolism and fructooligosaccharide-degrading enzymes in human commensal butyrate producers.</title>
        <authorList>
            <person name="Tanno H."/>
            <person name="Fujii T."/>
            <person name="Hirano K."/>
            <person name="Maeno S."/>
            <person name="Tonozuka T."/>
            <person name="Sakamoto M."/>
            <person name="Ohkuma M."/>
            <person name="Tochio T."/>
            <person name="Endo A."/>
        </authorList>
    </citation>
    <scope>NUCLEOTIDE SEQUENCE</scope>
    <source>
        <strain evidence="2">JCM 31265</strain>
    </source>
</reference>
<evidence type="ECO:0000313" key="3">
    <source>
        <dbReference type="Proteomes" id="UP000660047"/>
    </source>
</evidence>
<dbReference type="RefSeq" id="WP_055222293.1">
    <property type="nucleotide sequence ID" value="NZ_BLYL01000014.1"/>
</dbReference>
<dbReference type="Gene3D" id="2.30.30.290">
    <property type="entry name" value="YopX-like domains"/>
    <property type="match status" value="1"/>
</dbReference>
<name>A0AAI9NZ12_9FIRM</name>
<dbReference type="InterPro" id="IPR019096">
    <property type="entry name" value="YopX_protein"/>
</dbReference>
<accession>A0AAI9NZ12</accession>
<organism evidence="2 3">
    <name type="scientific">Coprococcus eutactus</name>
    <dbReference type="NCBI Taxonomy" id="33043"/>
    <lineage>
        <taxon>Bacteria</taxon>
        <taxon>Bacillati</taxon>
        <taxon>Bacillota</taxon>
        <taxon>Clostridia</taxon>
        <taxon>Lachnospirales</taxon>
        <taxon>Lachnospiraceae</taxon>
        <taxon>Coprococcus</taxon>
    </lineage>
</organism>
<dbReference type="SUPFAM" id="SSF159006">
    <property type="entry name" value="YopX-like"/>
    <property type="match status" value="1"/>
</dbReference>